<dbReference type="RefSeq" id="WP_158027978.1">
    <property type="nucleotide sequence ID" value="NZ_BMHG01000001.1"/>
</dbReference>
<gene>
    <name evidence="2" type="ORF">F8O04_03725</name>
</gene>
<feature type="region of interest" description="Disordered" evidence="1">
    <location>
        <begin position="1"/>
        <end position="82"/>
    </location>
</feature>
<proteinExistence type="predicted"/>
<comment type="caution">
    <text evidence="2">The sequence shown here is derived from an EMBL/GenBank/DDBJ whole genome shotgun (WGS) entry which is preliminary data.</text>
</comment>
<dbReference type="AlphaFoldDB" id="A0A6H9WMV1"/>
<organism evidence="2 3">
    <name type="scientific">Pseudoclavibacter endophyticus</name>
    <dbReference type="NCBI Taxonomy" id="1778590"/>
    <lineage>
        <taxon>Bacteria</taxon>
        <taxon>Bacillati</taxon>
        <taxon>Actinomycetota</taxon>
        <taxon>Actinomycetes</taxon>
        <taxon>Micrococcales</taxon>
        <taxon>Microbacteriaceae</taxon>
        <taxon>Pseudoclavibacter</taxon>
    </lineage>
</organism>
<evidence type="ECO:0000256" key="1">
    <source>
        <dbReference type="SAM" id="MobiDB-lite"/>
    </source>
</evidence>
<dbReference type="OrthoDB" id="5122103at2"/>
<sequence length="82" mass="8602">MSDQRNLDPDNDQQIRDDTVYSPSSETETEVKQDEPPTAPVDDDIDASAVKTAPGTGGPDDVGEVEVDPADIHLPQGDGGPA</sequence>
<feature type="compositionally biased region" description="Basic and acidic residues" evidence="1">
    <location>
        <begin position="1"/>
        <end position="19"/>
    </location>
</feature>
<dbReference type="Proteomes" id="UP000431744">
    <property type="component" value="Unassembled WGS sequence"/>
</dbReference>
<accession>A0A6H9WMV1</accession>
<evidence type="ECO:0000313" key="2">
    <source>
        <dbReference type="EMBL" id="KAB1649388.1"/>
    </source>
</evidence>
<evidence type="ECO:0000313" key="3">
    <source>
        <dbReference type="Proteomes" id="UP000431744"/>
    </source>
</evidence>
<dbReference type="EMBL" id="WBJY01000001">
    <property type="protein sequence ID" value="KAB1649388.1"/>
    <property type="molecule type" value="Genomic_DNA"/>
</dbReference>
<protein>
    <submittedName>
        <fullName evidence="2">Uncharacterized protein</fullName>
    </submittedName>
</protein>
<reference evidence="2 3" key="1">
    <citation type="submission" date="2019-09" db="EMBL/GenBank/DDBJ databases">
        <title>Phylogeny of genus Pseudoclavibacter and closely related genus.</title>
        <authorList>
            <person name="Li Y."/>
        </authorList>
    </citation>
    <scope>NUCLEOTIDE SEQUENCE [LARGE SCALE GENOMIC DNA]</scope>
    <source>
        <strain evidence="2 3">EGI 60007</strain>
    </source>
</reference>
<keyword evidence="3" id="KW-1185">Reference proteome</keyword>
<name>A0A6H9WMV1_9MICO</name>